<evidence type="ECO:0000259" key="3">
    <source>
        <dbReference type="Pfam" id="PF24810"/>
    </source>
</evidence>
<reference evidence="4 5" key="1">
    <citation type="journal article" date="2015" name="Nat. Commun.">
        <title>Lucilia cuprina genome unlocks parasitic fly biology to underpin future interventions.</title>
        <authorList>
            <person name="Anstead C.A."/>
            <person name="Korhonen P.K."/>
            <person name="Young N.D."/>
            <person name="Hall R.S."/>
            <person name="Jex A.R."/>
            <person name="Murali S.C."/>
            <person name="Hughes D.S."/>
            <person name="Lee S.F."/>
            <person name="Perry T."/>
            <person name="Stroehlein A.J."/>
            <person name="Ansell B.R."/>
            <person name="Breugelmans B."/>
            <person name="Hofmann A."/>
            <person name="Qu J."/>
            <person name="Dugan S."/>
            <person name="Lee S.L."/>
            <person name="Chao H."/>
            <person name="Dinh H."/>
            <person name="Han Y."/>
            <person name="Doddapaneni H.V."/>
            <person name="Worley K.C."/>
            <person name="Muzny D.M."/>
            <person name="Ioannidis P."/>
            <person name="Waterhouse R.M."/>
            <person name="Zdobnov E.M."/>
            <person name="James P.J."/>
            <person name="Bagnall N.H."/>
            <person name="Kotze A.C."/>
            <person name="Gibbs R.A."/>
            <person name="Richards S."/>
            <person name="Batterham P."/>
            <person name="Gasser R.B."/>
        </authorList>
    </citation>
    <scope>NUCLEOTIDE SEQUENCE [LARGE SCALE GENOMIC DNA]</scope>
    <source>
        <strain evidence="4 5">LS</strain>
        <tissue evidence="4">Full body</tissue>
    </source>
</reference>
<keyword evidence="5" id="KW-1185">Reference proteome</keyword>
<dbReference type="OrthoDB" id="10249672at2759"/>
<dbReference type="PANTHER" id="PTHR45794">
    <property type="entry name" value="LEUCYL-TRNA SYNTHETASE"/>
    <property type="match status" value="1"/>
</dbReference>
<evidence type="ECO:0000313" key="4">
    <source>
        <dbReference type="EMBL" id="KNC25504.1"/>
    </source>
</evidence>
<dbReference type="GO" id="GO:0004823">
    <property type="term" value="F:leucine-tRNA ligase activity"/>
    <property type="evidence" value="ECO:0007669"/>
    <property type="project" value="InterPro"/>
</dbReference>
<dbReference type="Proteomes" id="UP000037069">
    <property type="component" value="Unassembled WGS sequence"/>
</dbReference>
<organism evidence="4 5">
    <name type="scientific">Lucilia cuprina</name>
    <name type="common">Green bottle fly</name>
    <name type="synonym">Australian sheep blowfly</name>
    <dbReference type="NCBI Taxonomy" id="7375"/>
    <lineage>
        <taxon>Eukaryota</taxon>
        <taxon>Metazoa</taxon>
        <taxon>Ecdysozoa</taxon>
        <taxon>Arthropoda</taxon>
        <taxon>Hexapoda</taxon>
        <taxon>Insecta</taxon>
        <taxon>Pterygota</taxon>
        <taxon>Neoptera</taxon>
        <taxon>Endopterygota</taxon>
        <taxon>Diptera</taxon>
        <taxon>Brachycera</taxon>
        <taxon>Muscomorpha</taxon>
        <taxon>Oestroidea</taxon>
        <taxon>Calliphoridae</taxon>
        <taxon>Luciliinae</taxon>
        <taxon>Lucilia</taxon>
    </lineage>
</organism>
<comment type="similarity">
    <text evidence="1">Belongs to the class-I aminoacyl-tRNA synthetase family.</text>
</comment>
<feature type="region of interest" description="Disordered" evidence="2">
    <location>
        <begin position="199"/>
        <end position="269"/>
    </location>
</feature>
<feature type="compositionally biased region" description="Polar residues" evidence="2">
    <location>
        <begin position="260"/>
        <end position="269"/>
    </location>
</feature>
<dbReference type="InterPro" id="IPR055416">
    <property type="entry name" value="RBD_LARS1"/>
</dbReference>
<dbReference type="GO" id="GO:0005524">
    <property type="term" value="F:ATP binding"/>
    <property type="evidence" value="ECO:0007669"/>
    <property type="project" value="InterPro"/>
</dbReference>
<dbReference type="Pfam" id="PF24810">
    <property type="entry name" value="RBD_LARS1"/>
    <property type="match status" value="1"/>
</dbReference>
<accession>A0A0L0C255</accession>
<evidence type="ECO:0000256" key="1">
    <source>
        <dbReference type="ARBA" id="ARBA00005594"/>
    </source>
</evidence>
<evidence type="ECO:0000256" key="2">
    <source>
        <dbReference type="SAM" id="MobiDB-lite"/>
    </source>
</evidence>
<dbReference type="EMBL" id="JRES01001108">
    <property type="protein sequence ID" value="KNC25504.1"/>
    <property type="molecule type" value="Genomic_DNA"/>
</dbReference>
<feature type="domain" description="Leucine--tRNA ligase RagD-binding" evidence="3">
    <location>
        <begin position="122"/>
        <end position="194"/>
    </location>
</feature>
<gene>
    <name evidence="4" type="ORF">FF38_07258</name>
</gene>
<dbReference type="InterPro" id="IPR004493">
    <property type="entry name" value="Leu-tRNA-synth_Ia_arc/euk"/>
</dbReference>
<dbReference type="STRING" id="7375.A0A0L0C255"/>
<dbReference type="GO" id="GO:0006429">
    <property type="term" value="P:leucyl-tRNA aminoacylation"/>
    <property type="evidence" value="ECO:0007669"/>
    <property type="project" value="InterPro"/>
</dbReference>
<comment type="caution">
    <text evidence="4">The sequence shown here is derived from an EMBL/GenBank/DDBJ whole genome shotgun (WGS) entry which is preliminary data.</text>
</comment>
<feature type="compositionally biased region" description="Polar residues" evidence="2">
    <location>
        <begin position="205"/>
        <end position="218"/>
    </location>
</feature>
<protein>
    <recommendedName>
        <fullName evidence="3">Leucine--tRNA ligase RagD-binding domain-containing protein</fullName>
    </recommendedName>
</protein>
<dbReference type="PANTHER" id="PTHR45794:SF1">
    <property type="entry name" value="LEUCINE--TRNA LIGASE, CYTOPLASMIC"/>
    <property type="match status" value="1"/>
</dbReference>
<proteinExistence type="inferred from homology"/>
<feature type="compositionally biased region" description="Polar residues" evidence="2">
    <location>
        <begin position="232"/>
        <end position="252"/>
    </location>
</feature>
<evidence type="ECO:0000313" key="5">
    <source>
        <dbReference type="Proteomes" id="UP000037069"/>
    </source>
</evidence>
<sequence>MNESENYDYRERGCLADAGDSVEDNNFVESTPDARILRLYTCIEWVNEMFAVRPAMRKGHHHTFNDKDNYRELCGTHGMHADLLFELIRHQTLLIARICPHVAEHVWVDPTSVKPNKALVWVAKTYPLWQYCVLYTMRVLYTLTNLLPDNKVIAATLQKKEEFKKFMKRVMPFAQMIREKVESGKGLAAMAVNLKHRCERESKPSHTSLKGSSSQNFASKVDNAKPDIPKTAKSTTKNKSGANFASKAVTSSLEKDIKNPKTTASVANTDNVEESNLISEVVTTNSPKESAAAFSTIGNALMERAVKTGTDENT</sequence>
<name>A0A0L0C255_LUCCU</name>
<dbReference type="AlphaFoldDB" id="A0A0L0C255"/>